<evidence type="ECO:0000256" key="7">
    <source>
        <dbReference type="ARBA" id="ARBA00023242"/>
    </source>
</evidence>
<feature type="domain" description="THAP-type" evidence="14">
    <location>
        <begin position="32"/>
        <end position="117"/>
    </location>
</feature>
<keyword evidence="2 11" id="KW-0479">Metal-binding</keyword>
<dbReference type="GO" id="GO:0000981">
    <property type="term" value="F:DNA-binding transcription factor activity, RNA polymerase II-specific"/>
    <property type="evidence" value="ECO:0007669"/>
    <property type="project" value="TreeGrafter"/>
</dbReference>
<dbReference type="InterPro" id="IPR036236">
    <property type="entry name" value="Znf_C2H2_sf"/>
</dbReference>
<dbReference type="SMART" id="SM00868">
    <property type="entry name" value="zf-AD"/>
    <property type="match status" value="1"/>
</dbReference>
<dbReference type="PANTHER" id="PTHR24388">
    <property type="entry name" value="ZINC FINGER PROTEIN"/>
    <property type="match status" value="1"/>
</dbReference>
<dbReference type="STRING" id="7395.A0A1A9VXR7"/>
<dbReference type="PANTHER" id="PTHR24388:SF54">
    <property type="entry name" value="PROTEIN ESCARGOT"/>
    <property type="match status" value="1"/>
</dbReference>
<keyword evidence="12" id="KW-0175">Coiled coil</keyword>
<dbReference type="AlphaFoldDB" id="A0A1A9VXR7"/>
<evidence type="ECO:0000256" key="11">
    <source>
        <dbReference type="PROSITE-ProRule" id="PRU01263"/>
    </source>
</evidence>
<feature type="binding site" evidence="11">
    <location>
        <position position="205"/>
    </location>
    <ligand>
        <name>Zn(2+)</name>
        <dbReference type="ChEBI" id="CHEBI:29105"/>
    </ligand>
</feature>
<dbReference type="EnsemblMetazoa" id="GAUT051035-RA">
    <property type="protein sequence ID" value="GAUT051035-PA"/>
    <property type="gene ID" value="GAUT051035"/>
</dbReference>
<feature type="binding site" evidence="11">
    <location>
        <position position="208"/>
    </location>
    <ligand>
        <name>Zn(2+)</name>
        <dbReference type="ChEBI" id="CHEBI:29105"/>
    </ligand>
</feature>
<dbReference type="GO" id="GO:0000978">
    <property type="term" value="F:RNA polymerase II cis-regulatory region sequence-specific DNA binding"/>
    <property type="evidence" value="ECO:0007669"/>
    <property type="project" value="TreeGrafter"/>
</dbReference>
<evidence type="ECO:0000256" key="10">
    <source>
        <dbReference type="PROSITE-ProRule" id="PRU00309"/>
    </source>
</evidence>
<dbReference type="PROSITE" id="PS51915">
    <property type="entry name" value="ZAD"/>
    <property type="match status" value="1"/>
</dbReference>
<comment type="subcellular location">
    <subcellularLocation>
        <location evidence="1">Nucleus</location>
    </subcellularLocation>
</comment>
<dbReference type="GO" id="GO:0008270">
    <property type="term" value="F:zinc ion binding"/>
    <property type="evidence" value="ECO:0007669"/>
    <property type="project" value="UniProtKB-UniRule"/>
</dbReference>
<evidence type="ECO:0000256" key="8">
    <source>
        <dbReference type="ARBA" id="ARBA00037948"/>
    </source>
</evidence>
<evidence type="ECO:0000259" key="14">
    <source>
        <dbReference type="PROSITE" id="PS50950"/>
    </source>
</evidence>
<feature type="domain" description="C2H2-type" evidence="13">
    <location>
        <begin position="689"/>
        <end position="717"/>
    </location>
</feature>
<dbReference type="PROSITE" id="PS00028">
    <property type="entry name" value="ZINC_FINGER_C2H2_1"/>
    <property type="match status" value="3"/>
</dbReference>
<dbReference type="GO" id="GO:0005634">
    <property type="term" value="C:nucleus"/>
    <property type="evidence" value="ECO:0007669"/>
    <property type="project" value="UniProtKB-SubCell"/>
</dbReference>
<evidence type="ECO:0000256" key="2">
    <source>
        <dbReference type="ARBA" id="ARBA00022723"/>
    </source>
</evidence>
<evidence type="ECO:0000256" key="1">
    <source>
        <dbReference type="ARBA" id="ARBA00004123"/>
    </source>
</evidence>
<keyword evidence="6 10" id="KW-0238">DNA-binding</keyword>
<evidence type="ECO:0000313" key="17">
    <source>
        <dbReference type="Proteomes" id="UP000078200"/>
    </source>
</evidence>
<keyword evidence="7" id="KW-0539">Nucleus</keyword>
<evidence type="ECO:0000313" key="16">
    <source>
        <dbReference type="EnsemblMetazoa" id="GAUT051035-PA"/>
    </source>
</evidence>
<feature type="coiled-coil region" evidence="12">
    <location>
        <begin position="591"/>
        <end position="618"/>
    </location>
</feature>
<organism evidence="16 17">
    <name type="scientific">Glossina austeni</name>
    <name type="common">Savannah tsetse fly</name>
    <dbReference type="NCBI Taxonomy" id="7395"/>
    <lineage>
        <taxon>Eukaryota</taxon>
        <taxon>Metazoa</taxon>
        <taxon>Ecdysozoa</taxon>
        <taxon>Arthropoda</taxon>
        <taxon>Hexapoda</taxon>
        <taxon>Insecta</taxon>
        <taxon>Pterygota</taxon>
        <taxon>Neoptera</taxon>
        <taxon>Endopterygota</taxon>
        <taxon>Diptera</taxon>
        <taxon>Brachycera</taxon>
        <taxon>Muscomorpha</taxon>
        <taxon>Hippoboscoidea</taxon>
        <taxon>Glossinidae</taxon>
        <taxon>Glossina</taxon>
    </lineage>
</organism>
<dbReference type="Proteomes" id="UP000078200">
    <property type="component" value="Unassembled WGS sequence"/>
</dbReference>
<evidence type="ECO:0000256" key="12">
    <source>
        <dbReference type="SAM" id="Coils"/>
    </source>
</evidence>
<dbReference type="SMART" id="SM00692">
    <property type="entry name" value="DM3"/>
    <property type="match status" value="1"/>
</dbReference>
<reference evidence="16" key="1">
    <citation type="submission" date="2020-05" db="UniProtKB">
        <authorList>
            <consortium name="EnsemblMetazoa"/>
        </authorList>
    </citation>
    <scope>IDENTIFICATION</scope>
    <source>
        <strain evidence="16">TTRI</strain>
    </source>
</reference>
<comment type="similarity">
    <text evidence="8">Belongs to the snail C2H2-type zinc-finger protein family.</text>
</comment>
<evidence type="ECO:0000256" key="6">
    <source>
        <dbReference type="ARBA" id="ARBA00023125"/>
    </source>
</evidence>
<dbReference type="PROSITE" id="PS50157">
    <property type="entry name" value="ZINC_FINGER_C2H2_2"/>
    <property type="match status" value="2"/>
</dbReference>
<evidence type="ECO:0000256" key="3">
    <source>
        <dbReference type="ARBA" id="ARBA00022737"/>
    </source>
</evidence>
<dbReference type="SUPFAM" id="SSF57667">
    <property type="entry name" value="beta-beta-alpha zinc fingers"/>
    <property type="match status" value="1"/>
</dbReference>
<keyword evidence="3" id="KW-0677">Repeat</keyword>
<dbReference type="Gene3D" id="3.30.160.60">
    <property type="entry name" value="Classic Zinc Finger"/>
    <property type="match status" value="2"/>
</dbReference>
<feature type="domain" description="C2H2-type" evidence="13">
    <location>
        <begin position="661"/>
        <end position="688"/>
    </location>
</feature>
<name>A0A1A9VXR7_GLOAU</name>
<feature type="binding site" evidence="11">
    <location>
        <position position="165"/>
    </location>
    <ligand>
        <name>Zn(2+)</name>
        <dbReference type="ChEBI" id="CHEBI:29105"/>
    </ligand>
</feature>
<evidence type="ECO:0000259" key="13">
    <source>
        <dbReference type="PROSITE" id="PS50157"/>
    </source>
</evidence>
<dbReference type="InterPro" id="IPR012934">
    <property type="entry name" value="Znf_AD"/>
</dbReference>
<accession>A0A1A9VXR7</accession>
<dbReference type="SMART" id="SM00355">
    <property type="entry name" value="ZnF_C2H2"/>
    <property type="match status" value="3"/>
</dbReference>
<keyword evidence="4 9" id="KW-0863">Zinc-finger</keyword>
<dbReference type="Gene3D" id="3.40.1800.20">
    <property type="match status" value="1"/>
</dbReference>
<dbReference type="PROSITE" id="PS50950">
    <property type="entry name" value="ZF_THAP"/>
    <property type="match status" value="1"/>
</dbReference>
<dbReference type="SMART" id="SM00980">
    <property type="entry name" value="THAP"/>
    <property type="match status" value="1"/>
</dbReference>
<dbReference type="Pfam" id="PF07776">
    <property type="entry name" value="zf-AD"/>
    <property type="match status" value="1"/>
</dbReference>
<keyword evidence="17" id="KW-1185">Reference proteome</keyword>
<evidence type="ECO:0000256" key="4">
    <source>
        <dbReference type="ARBA" id="ARBA00022771"/>
    </source>
</evidence>
<sequence length="763" mass="88114">MVGRRILGFYRQEQQAFTPNERQIFSKLCERFPYALLPYLQKCIRAIFPQVNLYRVGFPLKRADLLKEWEAFIQQQRGADWHASRWSSLCSRHFREEDFRSLNERKTLKKSAVPSVMLNPKEKTAKKSKLTIDDVKAKEAQQIQGIKESLEDMSNNVVRSNCRLCGISSIPAATFLTNYELYGMLQKCFPTFNIQQEDPLPKILCANCLKNLQLFGSFVDKVRDAQEELQRKYRTRMVEKAIKIKQEPVVRVKQEVAEAGYEQSQDFPINNEEYDGGCDQPAEGTESERKYEFCDFPIINDCDIMEIINLDDPFINIPDDDNTTSLNEESEQYKVREEQLMQQILPSAHDLLQTHLLLEEHNYAYVETEDFKEERNFYKTEKTEGYEQNVENPSNSPMNTNTNAPPVDREEVYHLQNTLTANPAPVPPLTQDDFDIPHENRAVKPIVTSVSAIQQPIKPNGIVVLNESIVKSGNGFQLHACMVCQMKFFSVEALKQHYTQTHGTPMVSVPSINLEKNLANTCKTENDIKSADQEIQIVKHNDIAQPPESILNNCDPDPTKQQKTILLSNKCKISRRKRSLHYNLNTMALHYQQLRRFCKKLQKKCQNLEQNVEQLQSQPTIKSLKNFSKIKNTANASLQSIKCSQAKNLNKKQCQNEFLKFECLVCSKNFNNANSLRQHKITHTEERKHTCGLCHRAFKRRNGLLQHLKGFHLQVKPFTCPVCAHSYALKCDMQRCKHSLLKVTQNQDGVNNNIKLFRSNLPT</sequence>
<dbReference type="InterPro" id="IPR006612">
    <property type="entry name" value="THAP_Znf"/>
</dbReference>
<dbReference type="SUPFAM" id="SSF57716">
    <property type="entry name" value="Glucocorticoid receptor-like (DNA-binding domain)"/>
    <property type="match status" value="2"/>
</dbReference>
<protein>
    <submittedName>
        <fullName evidence="16">Uncharacterized protein</fullName>
    </submittedName>
</protein>
<dbReference type="VEuPathDB" id="VectorBase:GAUT051035"/>
<feature type="domain" description="ZAD" evidence="15">
    <location>
        <begin position="160"/>
        <end position="232"/>
    </location>
</feature>
<proteinExistence type="inferred from homology"/>
<evidence type="ECO:0000256" key="5">
    <source>
        <dbReference type="ARBA" id="ARBA00022833"/>
    </source>
</evidence>
<dbReference type="InterPro" id="IPR013087">
    <property type="entry name" value="Znf_C2H2_type"/>
</dbReference>
<evidence type="ECO:0000259" key="15">
    <source>
        <dbReference type="PROSITE" id="PS51915"/>
    </source>
</evidence>
<keyword evidence="5 11" id="KW-0862">Zinc</keyword>
<feature type="binding site" evidence="11">
    <location>
        <position position="162"/>
    </location>
    <ligand>
        <name>Zn(2+)</name>
        <dbReference type="ChEBI" id="CHEBI:29105"/>
    </ligand>
</feature>
<evidence type="ECO:0000256" key="9">
    <source>
        <dbReference type="PROSITE-ProRule" id="PRU00042"/>
    </source>
</evidence>
<dbReference type="InterPro" id="IPR050527">
    <property type="entry name" value="Snail/Krueppel_Znf"/>
</dbReference>